<gene>
    <name evidence="3" type="ordered locus">SACE_0202</name>
</gene>
<protein>
    <submittedName>
        <fullName evidence="3">Probable cysteine desulfurase</fullName>
        <ecNumber evidence="3">2.8.1.7</ecNumber>
    </submittedName>
</protein>
<dbReference type="SUPFAM" id="SSF53383">
    <property type="entry name" value="PLP-dependent transferases"/>
    <property type="match status" value="1"/>
</dbReference>
<evidence type="ECO:0000313" key="3">
    <source>
        <dbReference type="EMBL" id="CAL99554.1"/>
    </source>
</evidence>
<evidence type="ECO:0000259" key="2">
    <source>
        <dbReference type="Pfam" id="PF00266"/>
    </source>
</evidence>
<dbReference type="InterPro" id="IPR015421">
    <property type="entry name" value="PyrdxlP-dep_Trfase_major"/>
</dbReference>
<dbReference type="HOGENOM" id="CLU_003433_2_2_11"/>
<dbReference type="Proteomes" id="UP000006728">
    <property type="component" value="Chromosome"/>
</dbReference>
<keyword evidence="3" id="KW-0808">Transferase</keyword>
<dbReference type="eggNOG" id="COG0520">
    <property type="taxonomic scope" value="Bacteria"/>
</dbReference>
<dbReference type="PANTHER" id="PTHR43586">
    <property type="entry name" value="CYSTEINE DESULFURASE"/>
    <property type="match status" value="1"/>
</dbReference>
<dbReference type="InterPro" id="IPR015422">
    <property type="entry name" value="PyrdxlP-dep_Trfase_small"/>
</dbReference>
<dbReference type="Gene3D" id="3.40.640.10">
    <property type="entry name" value="Type I PLP-dependent aspartate aminotransferase-like (Major domain)"/>
    <property type="match status" value="1"/>
</dbReference>
<keyword evidence="4" id="KW-1185">Reference proteome</keyword>
<dbReference type="STRING" id="405948.SACE_0202"/>
<dbReference type="EC" id="2.8.1.7" evidence="3"/>
<dbReference type="InterPro" id="IPR011340">
    <property type="entry name" value="Cys_dSase-rel"/>
</dbReference>
<proteinExistence type="predicted"/>
<evidence type="ECO:0000313" key="4">
    <source>
        <dbReference type="Proteomes" id="UP000006728"/>
    </source>
</evidence>
<dbReference type="InterPro" id="IPR015424">
    <property type="entry name" value="PyrdxlP-dep_Trfase"/>
</dbReference>
<dbReference type="Pfam" id="PF00266">
    <property type="entry name" value="Aminotran_5"/>
    <property type="match status" value="1"/>
</dbReference>
<name>A4F680_SACEN</name>
<accession>A4F680</accession>
<dbReference type="NCBIfam" id="TIGR01976">
    <property type="entry name" value="am_tr_V_VC1184"/>
    <property type="match status" value="1"/>
</dbReference>
<dbReference type="Gene3D" id="3.90.1150.10">
    <property type="entry name" value="Aspartate Aminotransferase, domain 1"/>
    <property type="match status" value="1"/>
</dbReference>
<organism evidence="3 4">
    <name type="scientific">Saccharopolyspora erythraea (strain ATCC 11635 / DSM 40517 / JCM 4748 / NBRC 13426 / NCIMB 8594 / NRRL 2338)</name>
    <dbReference type="NCBI Taxonomy" id="405948"/>
    <lineage>
        <taxon>Bacteria</taxon>
        <taxon>Bacillati</taxon>
        <taxon>Actinomycetota</taxon>
        <taxon>Actinomycetes</taxon>
        <taxon>Pseudonocardiales</taxon>
        <taxon>Pseudonocardiaceae</taxon>
        <taxon>Saccharopolyspora</taxon>
    </lineage>
</organism>
<dbReference type="GO" id="GO:0031071">
    <property type="term" value="F:cysteine desulfurase activity"/>
    <property type="evidence" value="ECO:0007669"/>
    <property type="project" value="UniProtKB-EC"/>
</dbReference>
<dbReference type="InterPro" id="IPR000192">
    <property type="entry name" value="Aminotrans_V_dom"/>
</dbReference>
<dbReference type="KEGG" id="sen:SACE_0202"/>
<dbReference type="EMBL" id="AM420293">
    <property type="protein sequence ID" value="CAL99554.1"/>
    <property type="molecule type" value="Genomic_DNA"/>
</dbReference>
<feature type="domain" description="Aminotransferase class V" evidence="2">
    <location>
        <begin position="228"/>
        <end position="599"/>
    </location>
</feature>
<feature type="region of interest" description="Disordered" evidence="1">
    <location>
        <begin position="137"/>
        <end position="156"/>
    </location>
</feature>
<dbReference type="AlphaFoldDB" id="A4F680"/>
<dbReference type="PANTHER" id="PTHR43586:SF21">
    <property type="entry name" value="PYRIDOXAL PHOSPHATE (PLP)-DEPENDENT ASPARTATE AMINOTRANSFERASE SUPERFAMILY"/>
    <property type="match status" value="1"/>
</dbReference>
<evidence type="ECO:0000256" key="1">
    <source>
        <dbReference type="SAM" id="MobiDB-lite"/>
    </source>
</evidence>
<reference evidence="3 4" key="1">
    <citation type="journal article" date="2007" name="Nat. Biotechnol.">
        <title>Complete genome sequence of the erythromycin-producing bacterium Saccharopolyspora erythraea NRRL23338.</title>
        <authorList>
            <person name="Oliynyk M."/>
            <person name="Samborskyy M."/>
            <person name="Lester J.B."/>
            <person name="Mironenko T."/>
            <person name="Scott N."/>
            <person name="Dickens S."/>
            <person name="Haydock S.F."/>
            <person name="Leadlay P.F."/>
        </authorList>
    </citation>
    <scope>NUCLEOTIDE SEQUENCE [LARGE SCALE GENOMIC DNA]</scope>
    <source>
        <strain evidence="4">ATCC 11635 / DSM 40517 / JCM 4748 / NBRC 13426 / NCIMB 8594 / NRRL 2338</strain>
    </source>
</reference>
<sequence length="607" mass="62878">MPRGWCGVSTSPVPAGRPRRICSSCALAAICWAKSAVCRPWKRPSSQPTSWAWAIRSSASDGVASCAKGSDSRSSSSMSSGARPCSSSRIEDWWISLSLLRLASSSGAARTSSSSCLIIVPIRITFAGCSTSSLMSSPRSPPSLEPEAAPIGAPSSPTTKTWGLPSLCSCSLWFMAPSWLARAGRGERGCDMGHPEARCIGVLRTVSRMAFDVAAVRGLFPALGDGWVHLDAPAGMQVPEQVATAVSTALRAPVSGPGGIFPASQRAEAIVDAARRAIADLVGADPAGVVLGPSSAVLLQRLADALGDGWMIGDDVVVSRLDHPANVAPWQRAAQRSGGSVRFAEVDIETCELPAWQYKELVTPRTKVVAITAASGAVGTRPDVRAAAEAAAEHDALVVVDASAAAPFVPLDIASMGADVVAVNASAWGGPPVGALVFRNPAMLDQLPSVALEPGARGPERMELGPHAYPLLAGVVSSVDYLASLDEAAIGPRRERLLTSLGSVKAYQAGLLANLTNGLRRLRHVMVIGDAMRRVPSMAFTVSGVKAEDAIEHLAERGVCAFADPGTHGVFAVLGVGEVGGAVRVGLAHYTNAFEVDQLVRAVAELG</sequence>